<evidence type="ECO:0000313" key="2">
    <source>
        <dbReference type="Proteomes" id="UP001194468"/>
    </source>
</evidence>
<dbReference type="EMBL" id="WHUW01000008">
    <property type="protein sequence ID" value="KAF8443104.1"/>
    <property type="molecule type" value="Genomic_DNA"/>
</dbReference>
<gene>
    <name evidence="1" type="ORF">L210DRAFT_187887</name>
</gene>
<protein>
    <submittedName>
        <fullName evidence="1">Uncharacterized protein</fullName>
    </submittedName>
</protein>
<dbReference type="Proteomes" id="UP001194468">
    <property type="component" value="Unassembled WGS sequence"/>
</dbReference>
<reference evidence="1" key="2">
    <citation type="journal article" date="2020" name="Nat. Commun.">
        <title>Large-scale genome sequencing of mycorrhizal fungi provides insights into the early evolution of symbiotic traits.</title>
        <authorList>
            <person name="Miyauchi S."/>
            <person name="Kiss E."/>
            <person name="Kuo A."/>
            <person name="Drula E."/>
            <person name="Kohler A."/>
            <person name="Sanchez-Garcia M."/>
            <person name="Morin E."/>
            <person name="Andreopoulos B."/>
            <person name="Barry K.W."/>
            <person name="Bonito G."/>
            <person name="Buee M."/>
            <person name="Carver A."/>
            <person name="Chen C."/>
            <person name="Cichocki N."/>
            <person name="Clum A."/>
            <person name="Culley D."/>
            <person name="Crous P.W."/>
            <person name="Fauchery L."/>
            <person name="Girlanda M."/>
            <person name="Hayes R.D."/>
            <person name="Keri Z."/>
            <person name="LaButti K."/>
            <person name="Lipzen A."/>
            <person name="Lombard V."/>
            <person name="Magnuson J."/>
            <person name="Maillard F."/>
            <person name="Murat C."/>
            <person name="Nolan M."/>
            <person name="Ohm R.A."/>
            <person name="Pangilinan J."/>
            <person name="Pereira M.F."/>
            <person name="Perotto S."/>
            <person name="Peter M."/>
            <person name="Pfister S."/>
            <person name="Riley R."/>
            <person name="Sitrit Y."/>
            <person name="Stielow J.B."/>
            <person name="Szollosi G."/>
            <person name="Zifcakova L."/>
            <person name="Stursova M."/>
            <person name="Spatafora J.W."/>
            <person name="Tedersoo L."/>
            <person name="Vaario L.M."/>
            <person name="Yamada A."/>
            <person name="Yan M."/>
            <person name="Wang P."/>
            <person name="Xu J."/>
            <person name="Bruns T."/>
            <person name="Baldrian P."/>
            <person name="Vilgalys R."/>
            <person name="Dunand C."/>
            <person name="Henrissat B."/>
            <person name="Grigoriev I.V."/>
            <person name="Hibbett D."/>
            <person name="Nagy L.G."/>
            <person name="Martin F.M."/>
        </authorList>
    </citation>
    <scope>NUCLEOTIDE SEQUENCE</scope>
    <source>
        <strain evidence="1">BED1</strain>
    </source>
</reference>
<keyword evidence="2" id="KW-1185">Reference proteome</keyword>
<accession>A0AAD4GHQ7</accession>
<dbReference type="AlphaFoldDB" id="A0AAD4GHQ7"/>
<organism evidence="1 2">
    <name type="scientific">Boletus edulis BED1</name>
    <dbReference type="NCBI Taxonomy" id="1328754"/>
    <lineage>
        <taxon>Eukaryota</taxon>
        <taxon>Fungi</taxon>
        <taxon>Dikarya</taxon>
        <taxon>Basidiomycota</taxon>
        <taxon>Agaricomycotina</taxon>
        <taxon>Agaricomycetes</taxon>
        <taxon>Agaricomycetidae</taxon>
        <taxon>Boletales</taxon>
        <taxon>Boletineae</taxon>
        <taxon>Boletaceae</taxon>
        <taxon>Boletoideae</taxon>
        <taxon>Boletus</taxon>
    </lineage>
</organism>
<sequence>MRAPPSFLGYQIFAALVPRELCLQLRGRDDPAPALPACVVGGSPCLVFSLLSLHSVSLDSDPGFSKQIAVALILYSHTQLQTHVLNAVS</sequence>
<comment type="caution">
    <text evidence="1">The sequence shown here is derived from an EMBL/GenBank/DDBJ whole genome shotgun (WGS) entry which is preliminary data.</text>
</comment>
<reference evidence="1" key="1">
    <citation type="submission" date="2019-10" db="EMBL/GenBank/DDBJ databases">
        <authorList>
            <consortium name="DOE Joint Genome Institute"/>
            <person name="Kuo A."/>
            <person name="Miyauchi S."/>
            <person name="Kiss E."/>
            <person name="Drula E."/>
            <person name="Kohler A."/>
            <person name="Sanchez-Garcia M."/>
            <person name="Andreopoulos B."/>
            <person name="Barry K.W."/>
            <person name="Bonito G."/>
            <person name="Buee M."/>
            <person name="Carver A."/>
            <person name="Chen C."/>
            <person name="Cichocki N."/>
            <person name="Clum A."/>
            <person name="Culley D."/>
            <person name="Crous P.W."/>
            <person name="Fauchery L."/>
            <person name="Girlanda M."/>
            <person name="Hayes R."/>
            <person name="Keri Z."/>
            <person name="LaButti K."/>
            <person name="Lipzen A."/>
            <person name="Lombard V."/>
            <person name="Magnuson J."/>
            <person name="Maillard F."/>
            <person name="Morin E."/>
            <person name="Murat C."/>
            <person name="Nolan M."/>
            <person name="Ohm R."/>
            <person name="Pangilinan J."/>
            <person name="Pereira M."/>
            <person name="Perotto S."/>
            <person name="Peter M."/>
            <person name="Riley R."/>
            <person name="Sitrit Y."/>
            <person name="Stielow B."/>
            <person name="Szollosi G."/>
            <person name="Zifcakova L."/>
            <person name="Stursova M."/>
            <person name="Spatafora J.W."/>
            <person name="Tedersoo L."/>
            <person name="Vaario L.-M."/>
            <person name="Yamada A."/>
            <person name="Yan M."/>
            <person name="Wang P."/>
            <person name="Xu J."/>
            <person name="Bruns T."/>
            <person name="Baldrian P."/>
            <person name="Vilgalys R."/>
            <person name="Henrissat B."/>
            <person name="Grigoriev I.V."/>
            <person name="Hibbett D."/>
            <person name="Nagy L.G."/>
            <person name="Martin F.M."/>
        </authorList>
    </citation>
    <scope>NUCLEOTIDE SEQUENCE</scope>
    <source>
        <strain evidence="1">BED1</strain>
    </source>
</reference>
<name>A0AAD4GHQ7_BOLED</name>
<evidence type="ECO:0000313" key="1">
    <source>
        <dbReference type="EMBL" id="KAF8443104.1"/>
    </source>
</evidence>
<proteinExistence type="predicted"/>